<dbReference type="Gene3D" id="3.30.9.10">
    <property type="entry name" value="D-Amino Acid Oxidase, subunit A, domain 2"/>
    <property type="match status" value="1"/>
</dbReference>
<evidence type="ECO:0000256" key="2">
    <source>
        <dbReference type="SAM" id="MobiDB-lite"/>
    </source>
</evidence>
<dbReference type="SUPFAM" id="SSF51905">
    <property type="entry name" value="FAD/NAD(P)-binding domain"/>
    <property type="match status" value="1"/>
</dbReference>
<name>A0A455UG59_9GAMM</name>
<feature type="compositionally biased region" description="Polar residues" evidence="2">
    <location>
        <begin position="37"/>
        <end position="49"/>
    </location>
</feature>
<dbReference type="KEGG" id="hsr:HSBAA_59930"/>
<dbReference type="InterPro" id="IPR006076">
    <property type="entry name" value="FAD-dep_OxRdtase"/>
</dbReference>
<protein>
    <recommendedName>
        <fullName evidence="3">FAD dependent oxidoreductase domain-containing protein</fullName>
    </recommendedName>
</protein>
<feature type="region of interest" description="Disordered" evidence="2">
    <location>
        <begin position="30"/>
        <end position="53"/>
    </location>
</feature>
<dbReference type="AlphaFoldDB" id="A0A455UG59"/>
<dbReference type="InterPro" id="IPR036188">
    <property type="entry name" value="FAD/NAD-bd_sf"/>
</dbReference>
<dbReference type="GO" id="GO:0016491">
    <property type="term" value="F:oxidoreductase activity"/>
    <property type="evidence" value="ECO:0007669"/>
    <property type="project" value="UniProtKB-KW"/>
</dbReference>
<organism evidence="4 5">
    <name type="scientific">Vreelandella sulfidaeris</name>
    <dbReference type="NCBI Taxonomy" id="115553"/>
    <lineage>
        <taxon>Bacteria</taxon>
        <taxon>Pseudomonadati</taxon>
        <taxon>Pseudomonadota</taxon>
        <taxon>Gammaproteobacteria</taxon>
        <taxon>Oceanospirillales</taxon>
        <taxon>Halomonadaceae</taxon>
        <taxon>Vreelandella</taxon>
    </lineage>
</organism>
<sequence length="127" mass="14411">MFQWAKDEQINFDLKQKGILHIYRDKGRLRPRRQGLATAQQRRPGTPGSNPDEMRAIEPTLAGNYYGGFFTESDATGDIHKFTHGLAQAAERRGVTLKYGHSVQGYRRGSTTRLGHCQCRYQQRTGA</sequence>
<reference evidence="4 5" key="1">
    <citation type="journal article" date="2019" name="Microbiol. Resour. Announc.">
        <title>Complete Genome Sequence of Halomonas sulfidaeris Strain Esulfide1 Isolated from a Metal Sulfide Rock at a Depth of 2,200 Meters, Obtained Using Nanopore Sequencing.</title>
        <authorList>
            <person name="Saito M."/>
            <person name="Nishigata A."/>
            <person name="Galipon J."/>
            <person name="Arakawa K."/>
        </authorList>
    </citation>
    <scope>NUCLEOTIDE SEQUENCE [LARGE SCALE GENOMIC DNA]</scope>
    <source>
        <strain evidence="4 5">ATCC BAA-803</strain>
    </source>
</reference>
<dbReference type="Gene3D" id="3.50.50.60">
    <property type="entry name" value="FAD/NAD(P)-binding domain"/>
    <property type="match status" value="1"/>
</dbReference>
<dbReference type="EMBL" id="AP019514">
    <property type="protein sequence ID" value="BBI64687.1"/>
    <property type="molecule type" value="Genomic_DNA"/>
</dbReference>
<accession>A0A455UG59</accession>
<proteinExistence type="predicted"/>
<dbReference type="Pfam" id="PF01266">
    <property type="entry name" value="DAO"/>
    <property type="match status" value="1"/>
</dbReference>
<evidence type="ECO:0000313" key="5">
    <source>
        <dbReference type="Proteomes" id="UP000320231"/>
    </source>
</evidence>
<feature type="domain" description="FAD dependent oxidoreductase" evidence="3">
    <location>
        <begin position="4"/>
        <end position="115"/>
    </location>
</feature>
<gene>
    <name evidence="4" type="ORF">HSBAA_59930</name>
</gene>
<evidence type="ECO:0000256" key="1">
    <source>
        <dbReference type="ARBA" id="ARBA00023002"/>
    </source>
</evidence>
<evidence type="ECO:0000313" key="4">
    <source>
        <dbReference type="EMBL" id="BBI64687.1"/>
    </source>
</evidence>
<keyword evidence="1" id="KW-0560">Oxidoreductase</keyword>
<dbReference type="Proteomes" id="UP000320231">
    <property type="component" value="Chromosome"/>
</dbReference>
<evidence type="ECO:0000259" key="3">
    <source>
        <dbReference type="Pfam" id="PF01266"/>
    </source>
</evidence>